<gene>
    <name evidence="2" type="ORF">E0L32_010440</name>
</gene>
<dbReference type="GO" id="GO:0003725">
    <property type="term" value="F:double-stranded RNA binding"/>
    <property type="evidence" value="ECO:0007669"/>
    <property type="project" value="InterPro"/>
</dbReference>
<organism evidence="2 3">
    <name type="scientific">Thyridium curvatum</name>
    <dbReference type="NCBI Taxonomy" id="1093900"/>
    <lineage>
        <taxon>Eukaryota</taxon>
        <taxon>Fungi</taxon>
        <taxon>Dikarya</taxon>
        <taxon>Ascomycota</taxon>
        <taxon>Pezizomycotina</taxon>
        <taxon>Sordariomycetes</taxon>
        <taxon>Sordariomycetidae</taxon>
        <taxon>Thyridiales</taxon>
        <taxon>Thyridiaceae</taxon>
        <taxon>Thyridium</taxon>
    </lineage>
</organism>
<feature type="compositionally biased region" description="Low complexity" evidence="1">
    <location>
        <begin position="54"/>
        <end position="70"/>
    </location>
</feature>
<comment type="caution">
    <text evidence="2">The sequence shown here is derived from an EMBL/GenBank/DDBJ whole genome shotgun (WGS) entry which is preliminary data.</text>
</comment>
<keyword evidence="3" id="KW-1185">Reference proteome</keyword>
<evidence type="ECO:0000313" key="3">
    <source>
        <dbReference type="Proteomes" id="UP000319257"/>
    </source>
</evidence>
<name>A0A507AET1_9PEZI</name>
<dbReference type="GO" id="GO:0005730">
    <property type="term" value="C:nucleolus"/>
    <property type="evidence" value="ECO:0007669"/>
    <property type="project" value="TreeGrafter"/>
</dbReference>
<dbReference type="GO" id="GO:0004860">
    <property type="term" value="F:protein kinase inhibitor activity"/>
    <property type="evidence" value="ECO:0007669"/>
    <property type="project" value="TreeGrafter"/>
</dbReference>
<feature type="compositionally biased region" description="Basic and acidic residues" evidence="1">
    <location>
        <begin position="116"/>
        <end position="143"/>
    </location>
</feature>
<protein>
    <submittedName>
        <fullName evidence="2">Uncharacterized protein</fullName>
    </submittedName>
</protein>
<accession>A0A507AET1</accession>
<evidence type="ECO:0000313" key="2">
    <source>
        <dbReference type="EMBL" id="TPX07865.1"/>
    </source>
</evidence>
<evidence type="ECO:0000256" key="1">
    <source>
        <dbReference type="SAM" id="MobiDB-lite"/>
    </source>
</evidence>
<dbReference type="OrthoDB" id="10067079at2759"/>
<dbReference type="RefSeq" id="XP_030989576.1">
    <property type="nucleotide sequence ID" value="XM_031133058.1"/>
</dbReference>
<dbReference type="PANTHER" id="PTHR13507">
    <property type="entry name" value="PRKR-INTERACTING PROTEIN 1"/>
    <property type="match status" value="1"/>
</dbReference>
<feature type="compositionally biased region" description="Gly residues" evidence="1">
    <location>
        <begin position="155"/>
        <end position="166"/>
    </location>
</feature>
<dbReference type="EMBL" id="SKBQ01000084">
    <property type="protein sequence ID" value="TPX07865.1"/>
    <property type="molecule type" value="Genomic_DNA"/>
</dbReference>
<feature type="region of interest" description="Disordered" evidence="1">
    <location>
        <begin position="1"/>
        <end position="33"/>
    </location>
</feature>
<dbReference type="STRING" id="1093900.A0A507AET1"/>
<dbReference type="InParanoid" id="A0A507AET1"/>
<sequence>MSAPGPESIPTSADPRSKRPVKKQRAANTPTAAQAASLEALFAKPDQQIRVPDASSSSALARRAAHAAASIPEIVTNVQGSSAGAGSGEFHVYKASRRREYERLRVMDDELRREQEAEAFEASRKEKAARDDEKTRKNREKREKMKARKAKAKVAGGGKNGDGGTAAGATGSTSNNQASANGNGTSKGNSTATGGQSTAAESKGSKESQEGGDTGSQAAPTSGIVIHDDD</sequence>
<dbReference type="Proteomes" id="UP000319257">
    <property type="component" value="Unassembled WGS sequence"/>
</dbReference>
<dbReference type="GO" id="GO:0019901">
    <property type="term" value="F:protein kinase binding"/>
    <property type="evidence" value="ECO:0007669"/>
    <property type="project" value="TreeGrafter"/>
</dbReference>
<proteinExistence type="predicted"/>
<dbReference type="InterPro" id="IPR009548">
    <property type="entry name" value="Prkrip1"/>
</dbReference>
<dbReference type="Pfam" id="PF06658">
    <property type="entry name" value="DUF1168"/>
    <property type="match status" value="1"/>
</dbReference>
<feature type="region of interest" description="Disordered" evidence="1">
    <location>
        <begin position="116"/>
        <end position="230"/>
    </location>
</feature>
<feature type="compositionally biased region" description="Polar residues" evidence="1">
    <location>
        <begin position="172"/>
        <end position="200"/>
    </location>
</feature>
<dbReference type="PANTHER" id="PTHR13507:SF0">
    <property type="entry name" value="PRKR-INTERACTING PROTEIN 1"/>
    <property type="match status" value="1"/>
</dbReference>
<reference evidence="2 3" key="1">
    <citation type="submission" date="2019-06" db="EMBL/GenBank/DDBJ databases">
        <title>Draft genome sequence of the filamentous fungus Phialemoniopsis curvata isolated from diesel fuel.</title>
        <authorList>
            <person name="Varaljay V.A."/>
            <person name="Lyon W.J."/>
            <person name="Crouch A.L."/>
            <person name="Drake C.E."/>
            <person name="Hollomon J.M."/>
            <person name="Nadeau L.J."/>
            <person name="Nunn H.S."/>
            <person name="Stevenson B.S."/>
            <person name="Bojanowski C.L."/>
            <person name="Crookes-Goodson W.J."/>
        </authorList>
    </citation>
    <scope>NUCLEOTIDE SEQUENCE [LARGE SCALE GENOMIC DNA]</scope>
    <source>
        <strain evidence="2 3">D216</strain>
    </source>
</reference>
<dbReference type="AlphaFoldDB" id="A0A507AET1"/>
<feature type="region of interest" description="Disordered" evidence="1">
    <location>
        <begin position="49"/>
        <end position="74"/>
    </location>
</feature>
<dbReference type="GeneID" id="41977887"/>